<protein>
    <submittedName>
        <fullName evidence="2">PTS system protein</fullName>
    </submittedName>
</protein>
<evidence type="ECO:0000256" key="1">
    <source>
        <dbReference type="SAM" id="MobiDB-lite"/>
    </source>
</evidence>
<organism evidence="2 3">
    <name type="scientific">Klebsiella pneumoniae</name>
    <dbReference type="NCBI Taxonomy" id="573"/>
    <lineage>
        <taxon>Bacteria</taxon>
        <taxon>Pseudomonadati</taxon>
        <taxon>Pseudomonadota</taxon>
        <taxon>Gammaproteobacteria</taxon>
        <taxon>Enterobacterales</taxon>
        <taxon>Enterobacteriaceae</taxon>
        <taxon>Klebsiella/Raoultella group</taxon>
        <taxon>Klebsiella</taxon>
        <taxon>Klebsiella pneumoniae complex</taxon>
    </lineage>
</organism>
<gene>
    <name evidence="2" type="primary">manZ_4</name>
    <name evidence="2" type="ORF">NCTC5053_04129</name>
</gene>
<reference evidence="2 3" key="1">
    <citation type="submission" date="2018-06" db="EMBL/GenBank/DDBJ databases">
        <authorList>
            <consortium name="Pathogen Informatics"/>
            <person name="Doyle S."/>
        </authorList>
    </citation>
    <scope>NUCLEOTIDE SEQUENCE [LARGE SCALE GENOMIC DNA]</scope>
    <source>
        <strain evidence="2 3">NCTC5053</strain>
    </source>
</reference>
<name>A0A378BCB0_KLEPN</name>
<dbReference type="PANTHER" id="PTHR32502:SF23">
    <property type="entry name" value="TRANSPORT PROTEIN, PTS SYSTEM"/>
    <property type="match status" value="1"/>
</dbReference>
<feature type="region of interest" description="Disordered" evidence="1">
    <location>
        <begin position="89"/>
        <end position="111"/>
    </location>
</feature>
<dbReference type="PANTHER" id="PTHR32502">
    <property type="entry name" value="N-ACETYLGALACTOSAMINE PERMEASE II COMPONENT-RELATED"/>
    <property type="match status" value="1"/>
</dbReference>
<dbReference type="Proteomes" id="UP000254387">
    <property type="component" value="Unassembled WGS sequence"/>
</dbReference>
<dbReference type="AlphaFoldDB" id="A0A378BCB0"/>
<sequence length="111" mass="13077">MTTKMISEETLQPQAQEETRITPRDLRRVFWRSFQMEFSWNYERQMNLAFVYALTPVLKKLYPRREELARSAEAASGFFQYHAAYRHPAAGDHHGDGREKQSAEKHGCHCD</sequence>
<dbReference type="PROSITE" id="PS51108">
    <property type="entry name" value="PTS_EIID"/>
    <property type="match status" value="1"/>
</dbReference>
<dbReference type="InterPro" id="IPR004704">
    <property type="entry name" value="PTS_IID_man"/>
</dbReference>
<accession>A0A378BCB0</accession>
<evidence type="ECO:0000313" key="2">
    <source>
        <dbReference type="EMBL" id="STV34859.1"/>
    </source>
</evidence>
<dbReference type="EMBL" id="UGMN01000004">
    <property type="protein sequence ID" value="STV34859.1"/>
    <property type="molecule type" value="Genomic_DNA"/>
</dbReference>
<dbReference type="GO" id="GO:0005886">
    <property type="term" value="C:plasma membrane"/>
    <property type="evidence" value="ECO:0007669"/>
    <property type="project" value="TreeGrafter"/>
</dbReference>
<proteinExistence type="predicted"/>
<evidence type="ECO:0000313" key="3">
    <source>
        <dbReference type="Proteomes" id="UP000254387"/>
    </source>
</evidence>
<dbReference type="GO" id="GO:0009401">
    <property type="term" value="P:phosphoenolpyruvate-dependent sugar phosphotransferase system"/>
    <property type="evidence" value="ECO:0007669"/>
    <property type="project" value="InterPro"/>
</dbReference>
<dbReference type="InterPro" id="IPR050303">
    <property type="entry name" value="GatZ_KbaZ_carbometab"/>
</dbReference>
<dbReference type="Pfam" id="PF03613">
    <property type="entry name" value="EIID-AGA"/>
    <property type="match status" value="1"/>
</dbReference>